<keyword evidence="1" id="KW-0812">Transmembrane</keyword>
<protein>
    <submittedName>
        <fullName evidence="2">TIGR04086 family membrane protein</fullName>
    </submittedName>
</protein>
<feature type="transmembrane region" description="Helical" evidence="1">
    <location>
        <begin position="44"/>
        <end position="62"/>
    </location>
</feature>
<feature type="transmembrane region" description="Helical" evidence="1">
    <location>
        <begin position="74"/>
        <end position="94"/>
    </location>
</feature>
<organism evidence="2">
    <name type="scientific">Caldicellulosiruptor owensensis</name>
    <dbReference type="NCBI Taxonomy" id="55205"/>
    <lineage>
        <taxon>Bacteria</taxon>
        <taxon>Bacillati</taxon>
        <taxon>Bacillota</taxon>
        <taxon>Bacillota incertae sedis</taxon>
        <taxon>Caldicellulosiruptorales</taxon>
        <taxon>Caldicellulosiruptoraceae</taxon>
        <taxon>Caldicellulosiruptor</taxon>
    </lineage>
</organism>
<accession>A0A7C5Z8N3</accession>
<feature type="transmembrane region" description="Helical" evidence="1">
    <location>
        <begin position="100"/>
        <end position="124"/>
    </location>
</feature>
<evidence type="ECO:0000256" key="1">
    <source>
        <dbReference type="SAM" id="Phobius"/>
    </source>
</evidence>
<evidence type="ECO:0000313" key="2">
    <source>
        <dbReference type="EMBL" id="HHS02018.1"/>
    </source>
</evidence>
<dbReference type="AlphaFoldDB" id="A0A7C5Z8N3"/>
<keyword evidence="1" id="KW-1133">Transmembrane helix</keyword>
<gene>
    <name evidence="2" type="ORF">ENL71_05830</name>
</gene>
<keyword evidence="1" id="KW-0472">Membrane</keyword>
<reference evidence="2" key="1">
    <citation type="journal article" date="2020" name="mSystems">
        <title>Genome- and Community-Level Interaction Insights into Carbon Utilization and Element Cycling Functions of Hydrothermarchaeota in Hydrothermal Sediment.</title>
        <authorList>
            <person name="Zhou Z."/>
            <person name="Liu Y."/>
            <person name="Xu W."/>
            <person name="Pan J."/>
            <person name="Luo Z.H."/>
            <person name="Li M."/>
        </authorList>
    </citation>
    <scope>NUCLEOTIDE SEQUENCE [LARGE SCALE GENOMIC DNA]</scope>
    <source>
        <strain evidence="2">SpSt-102</strain>
    </source>
</reference>
<proteinExistence type="predicted"/>
<sequence>MDRKNADVSLYQYIWIIVKSLFMVCLLIFVISIFVMYFSMPDKIALFLTLFSMFIGIAFSGYEAAALLQNRKKVAAFLVSFFVAGILFIFSIVIKKNFSVSKYHLCIILIGPVLGFLMGALSSNKVRKTRVKRR</sequence>
<comment type="caution">
    <text evidence="2">The sequence shown here is derived from an EMBL/GenBank/DDBJ whole genome shotgun (WGS) entry which is preliminary data.</text>
</comment>
<name>A0A7C5Z8N3_9FIRM</name>
<dbReference type="EMBL" id="DRUZ01000075">
    <property type="protein sequence ID" value="HHS02018.1"/>
    <property type="molecule type" value="Genomic_DNA"/>
</dbReference>
<feature type="transmembrane region" description="Helical" evidence="1">
    <location>
        <begin position="12"/>
        <end position="38"/>
    </location>
</feature>